<evidence type="ECO:0000256" key="3">
    <source>
        <dbReference type="ARBA" id="ARBA00022692"/>
    </source>
</evidence>
<evidence type="ECO:0000313" key="8">
    <source>
        <dbReference type="EMBL" id="PTK41381.1"/>
    </source>
</evidence>
<feature type="non-terminal residue" evidence="8">
    <location>
        <position position="152"/>
    </location>
</feature>
<evidence type="ECO:0000256" key="2">
    <source>
        <dbReference type="ARBA" id="ARBA00022448"/>
    </source>
</evidence>
<feature type="transmembrane region" description="Helical" evidence="6">
    <location>
        <begin position="121"/>
        <end position="140"/>
    </location>
</feature>
<evidence type="ECO:0000256" key="1">
    <source>
        <dbReference type="ARBA" id="ARBA00004651"/>
    </source>
</evidence>
<accession>A0A2T4S4W8</accession>
<dbReference type="AlphaFoldDB" id="A0A2T4S4W8"/>
<dbReference type="PANTHER" id="PTHR42718:SF24">
    <property type="entry name" value="MAJOR FACILITATOR SUPERFAMILY (MFS) PROFILE DOMAIN-CONTAINING PROTEIN"/>
    <property type="match status" value="1"/>
</dbReference>
<dbReference type="PROSITE" id="PS50850">
    <property type="entry name" value="MFS"/>
    <property type="match status" value="1"/>
</dbReference>
<feature type="domain" description="Major facilitator superfamily (MFS) profile" evidence="7">
    <location>
        <begin position="1"/>
        <end position="152"/>
    </location>
</feature>
<dbReference type="SUPFAM" id="SSF103473">
    <property type="entry name" value="MFS general substrate transporter"/>
    <property type="match status" value="1"/>
</dbReference>
<feature type="transmembrane region" description="Helical" evidence="6">
    <location>
        <begin position="6"/>
        <end position="27"/>
    </location>
</feature>
<dbReference type="PANTHER" id="PTHR42718">
    <property type="entry name" value="MAJOR FACILITATOR SUPERFAMILY MULTIDRUG TRANSPORTER MFSC"/>
    <property type="match status" value="1"/>
</dbReference>
<sequence length="152" mass="16683">EYTQVQWLTTGFLLTNGIVIPLSAMVIQRFSTRQVFLTSILIFLAGTLVAGFSPNFTVLLIARIIQALGSGIMMPLMMTTILDVFEPQERGKYMGIFGLVIGLAPAIGPTLSGYIVEYSHWRSLFHVVTPIALITFLMSLKLIKNVGTTSTV</sequence>
<dbReference type="InterPro" id="IPR011701">
    <property type="entry name" value="MFS"/>
</dbReference>
<keyword evidence="3 6" id="KW-0812">Transmembrane</keyword>
<feature type="non-terminal residue" evidence="8">
    <location>
        <position position="1"/>
    </location>
</feature>
<comment type="subcellular location">
    <subcellularLocation>
        <location evidence="1">Cell membrane</location>
        <topology evidence="1">Multi-pass membrane protein</topology>
    </subcellularLocation>
</comment>
<evidence type="ECO:0000259" key="7">
    <source>
        <dbReference type="PROSITE" id="PS50850"/>
    </source>
</evidence>
<evidence type="ECO:0000256" key="6">
    <source>
        <dbReference type="SAM" id="Phobius"/>
    </source>
</evidence>
<gene>
    <name evidence="8" type="ORF">BUZ61_17875</name>
</gene>
<evidence type="ECO:0000256" key="4">
    <source>
        <dbReference type="ARBA" id="ARBA00022989"/>
    </source>
</evidence>
<feature type="transmembrane region" description="Helical" evidence="6">
    <location>
        <begin position="94"/>
        <end position="115"/>
    </location>
</feature>
<dbReference type="Proteomes" id="UP000240400">
    <property type="component" value="Unassembled WGS sequence"/>
</dbReference>
<organism evidence="8 9">
    <name type="scientific">Staphylococcus nepalensis</name>
    <dbReference type="NCBI Taxonomy" id="214473"/>
    <lineage>
        <taxon>Bacteria</taxon>
        <taxon>Bacillati</taxon>
        <taxon>Bacillota</taxon>
        <taxon>Bacilli</taxon>
        <taxon>Bacillales</taxon>
        <taxon>Staphylococcaceae</taxon>
        <taxon>Staphylococcus</taxon>
    </lineage>
</organism>
<dbReference type="Gene3D" id="1.20.1720.10">
    <property type="entry name" value="Multidrug resistance protein D"/>
    <property type="match status" value="1"/>
</dbReference>
<feature type="transmembrane region" description="Helical" evidence="6">
    <location>
        <begin position="34"/>
        <end position="52"/>
    </location>
</feature>
<name>A0A2T4S4W8_9STAP</name>
<dbReference type="OrthoDB" id="9816041at2"/>
<dbReference type="GO" id="GO:0022857">
    <property type="term" value="F:transmembrane transporter activity"/>
    <property type="evidence" value="ECO:0007669"/>
    <property type="project" value="InterPro"/>
</dbReference>
<feature type="transmembrane region" description="Helical" evidence="6">
    <location>
        <begin position="58"/>
        <end position="82"/>
    </location>
</feature>
<proteinExistence type="predicted"/>
<keyword evidence="4 6" id="KW-1133">Transmembrane helix</keyword>
<protein>
    <submittedName>
        <fullName evidence="8">Drug:proton antiporter</fullName>
    </submittedName>
</protein>
<reference evidence="8 9" key="1">
    <citation type="journal article" date="2016" name="Front. Microbiol.">
        <title>Comprehensive Phylogenetic Analysis of Bovine Non-aureus Staphylococci Species Based on Whole-Genome Sequencing.</title>
        <authorList>
            <person name="Naushad S."/>
            <person name="Barkema H.W."/>
            <person name="Luby C."/>
            <person name="Condas L.A."/>
            <person name="Nobrega D.B."/>
            <person name="Carson D.A."/>
            <person name="De Buck J."/>
        </authorList>
    </citation>
    <scope>NUCLEOTIDE SEQUENCE [LARGE SCALE GENOMIC DNA]</scope>
    <source>
        <strain evidence="8 9">SNUC 4337</strain>
    </source>
</reference>
<evidence type="ECO:0000256" key="5">
    <source>
        <dbReference type="ARBA" id="ARBA00023136"/>
    </source>
</evidence>
<dbReference type="InterPro" id="IPR036259">
    <property type="entry name" value="MFS_trans_sf"/>
</dbReference>
<dbReference type="InterPro" id="IPR020846">
    <property type="entry name" value="MFS_dom"/>
</dbReference>
<keyword evidence="5 6" id="KW-0472">Membrane</keyword>
<dbReference type="GO" id="GO:0005886">
    <property type="term" value="C:plasma membrane"/>
    <property type="evidence" value="ECO:0007669"/>
    <property type="project" value="UniProtKB-SubCell"/>
</dbReference>
<evidence type="ECO:0000313" key="9">
    <source>
        <dbReference type="Proteomes" id="UP000240400"/>
    </source>
</evidence>
<dbReference type="RefSeq" id="WP_142402104.1">
    <property type="nucleotide sequence ID" value="NZ_PZHR01000898.1"/>
</dbReference>
<dbReference type="EMBL" id="PZHR01000898">
    <property type="protein sequence ID" value="PTK41381.1"/>
    <property type="molecule type" value="Genomic_DNA"/>
</dbReference>
<keyword evidence="2" id="KW-0813">Transport</keyword>
<dbReference type="Pfam" id="PF07690">
    <property type="entry name" value="MFS_1"/>
    <property type="match status" value="1"/>
</dbReference>
<comment type="caution">
    <text evidence="8">The sequence shown here is derived from an EMBL/GenBank/DDBJ whole genome shotgun (WGS) entry which is preliminary data.</text>
</comment>